<dbReference type="EMBL" id="CP011125">
    <property type="protein sequence ID" value="AKF04560.1"/>
    <property type="molecule type" value="Genomic_DNA"/>
</dbReference>
<dbReference type="KEGG" id="samy:DB32_001709"/>
<organism evidence="2 3">
    <name type="scientific">Sandaracinus amylolyticus</name>
    <dbReference type="NCBI Taxonomy" id="927083"/>
    <lineage>
        <taxon>Bacteria</taxon>
        <taxon>Pseudomonadati</taxon>
        <taxon>Myxococcota</taxon>
        <taxon>Polyangia</taxon>
        <taxon>Polyangiales</taxon>
        <taxon>Sandaracinaceae</taxon>
        <taxon>Sandaracinus</taxon>
    </lineage>
</organism>
<proteinExistence type="predicted"/>
<reference evidence="2 3" key="1">
    <citation type="submission" date="2015-03" db="EMBL/GenBank/DDBJ databases">
        <title>Genome assembly of Sandaracinus amylolyticus DSM 53668.</title>
        <authorList>
            <person name="Sharma G."/>
            <person name="Subramanian S."/>
        </authorList>
    </citation>
    <scope>NUCLEOTIDE SEQUENCE [LARGE SCALE GENOMIC DNA]</scope>
    <source>
        <strain evidence="2 3">DSM 53668</strain>
    </source>
</reference>
<feature type="domain" description="DUF7919" evidence="1">
    <location>
        <begin position="14"/>
        <end position="154"/>
    </location>
</feature>
<evidence type="ECO:0000313" key="2">
    <source>
        <dbReference type="EMBL" id="AKF04560.1"/>
    </source>
</evidence>
<gene>
    <name evidence="2" type="ORF">DB32_001709</name>
</gene>
<dbReference type="Pfam" id="PF25535">
    <property type="entry name" value="DUF7919"/>
    <property type="match status" value="1"/>
</dbReference>
<dbReference type="Proteomes" id="UP000034883">
    <property type="component" value="Chromosome"/>
</dbReference>
<sequence length="263" mass="29397">MRVIASACHHRGVTWFEDLTPYSYFEIMPIGWSETGPPGSRPEHLFGHGGDERCTYSDPEVNVGWLDAAHPVPTARPSPRFVALLTTMCESDEHRLHQTRGHHGCPFCDLRSPVASAEIRVQGDGVVYAAPTLIAHYVAHHSYAPPQAFVDAVLRSDGAVAETGGKRVVPEELLRREPIDWRAVEAQVRSYRDWLPVAEIELELVHGGVHVRARVDCPRTPFAIDVVIPDWACMRTDQVAIGIASMIETRQQILRGIRFTSRR</sequence>
<dbReference type="InterPro" id="IPR057679">
    <property type="entry name" value="DUF7919"/>
</dbReference>
<evidence type="ECO:0000313" key="3">
    <source>
        <dbReference type="Proteomes" id="UP000034883"/>
    </source>
</evidence>
<evidence type="ECO:0000259" key="1">
    <source>
        <dbReference type="Pfam" id="PF25535"/>
    </source>
</evidence>
<keyword evidence="3" id="KW-1185">Reference proteome</keyword>
<protein>
    <recommendedName>
        <fullName evidence="1">DUF7919 domain-containing protein</fullName>
    </recommendedName>
</protein>
<name>A0A0F6YH45_9BACT</name>
<accession>A0A0F6YH45</accession>
<dbReference type="STRING" id="927083.DB32_001709"/>
<dbReference type="AlphaFoldDB" id="A0A0F6YH45"/>